<dbReference type="KEGG" id="mcee:MCEL_30510"/>
<gene>
    <name evidence="2" type="ORF">MCEL_30510</name>
</gene>
<keyword evidence="3" id="KW-1185">Reference proteome</keyword>
<evidence type="ECO:0000313" key="2">
    <source>
        <dbReference type="EMBL" id="BBY44756.1"/>
    </source>
</evidence>
<name>A0A7I7RKZ4_MYCCF</name>
<dbReference type="AlphaFoldDB" id="A0A7I7RKZ4"/>
<reference evidence="2 3" key="1">
    <citation type="journal article" date="2019" name="Emerg. Microbes Infect.">
        <title>Comprehensive subspecies identification of 175 nontuberculous mycobacteria species based on 7547 genomic profiles.</title>
        <authorList>
            <person name="Matsumoto Y."/>
            <person name="Kinjo T."/>
            <person name="Motooka D."/>
            <person name="Nabeya D."/>
            <person name="Jung N."/>
            <person name="Uechi K."/>
            <person name="Horii T."/>
            <person name="Iida T."/>
            <person name="Fujita J."/>
            <person name="Nakamura S."/>
        </authorList>
    </citation>
    <scope>NUCLEOTIDE SEQUENCE [LARGE SCALE GENOMIC DNA]</scope>
    <source>
        <strain evidence="2 3">JCM 18439</strain>
    </source>
</reference>
<proteinExistence type="predicted"/>
<evidence type="ECO:0000256" key="1">
    <source>
        <dbReference type="SAM" id="MobiDB-lite"/>
    </source>
</evidence>
<accession>A0A7I7RKZ4</accession>
<sequence length="304" mass="32781">MTISVTSDEGDDGDPTPSGETYGLASADDRGPANIITEDPTCAAWTPINNTLVEIEKKGWDKRDIAIPASAWAPDLRQQYEEVRRAMLAAADQTVTLAKLTTHRVLRELYEQFIAYARAYSAAVPTYVPSDNHLVGTVAATSIALVHICTAIDNGSADARSPLVPKPNPPKRFSSLMDPANPKKFMPEPDPTCHEWDRLLNDFASSTREWQALNAATPASGWTPEERATVDAVVPVMAKFADDVEELGRRSDNPYIQDFASLAAQYRRAYAAALPSYTPADSYLSGASANAGSAIFEACKASGA</sequence>
<dbReference type="RefSeq" id="WP_234806196.1">
    <property type="nucleotide sequence ID" value="NZ_AP022591.1"/>
</dbReference>
<feature type="region of interest" description="Disordered" evidence="1">
    <location>
        <begin position="160"/>
        <end position="181"/>
    </location>
</feature>
<dbReference type="Proteomes" id="UP000466431">
    <property type="component" value="Chromosome"/>
</dbReference>
<feature type="region of interest" description="Disordered" evidence="1">
    <location>
        <begin position="1"/>
        <end position="32"/>
    </location>
</feature>
<organism evidence="2 3">
    <name type="scientific">Mycolicibacterium celeriflavum</name>
    <name type="common">Mycobacterium celeriflavum</name>
    <dbReference type="NCBI Taxonomy" id="1249101"/>
    <lineage>
        <taxon>Bacteria</taxon>
        <taxon>Bacillati</taxon>
        <taxon>Actinomycetota</taxon>
        <taxon>Actinomycetes</taxon>
        <taxon>Mycobacteriales</taxon>
        <taxon>Mycobacteriaceae</taxon>
        <taxon>Mycolicibacterium</taxon>
    </lineage>
</organism>
<dbReference type="EMBL" id="AP022591">
    <property type="protein sequence ID" value="BBY44756.1"/>
    <property type="molecule type" value="Genomic_DNA"/>
</dbReference>
<evidence type="ECO:0000313" key="3">
    <source>
        <dbReference type="Proteomes" id="UP000466431"/>
    </source>
</evidence>
<protein>
    <submittedName>
        <fullName evidence="2">Uncharacterized protein</fullName>
    </submittedName>
</protein>